<protein>
    <submittedName>
        <fullName evidence="1">Uncharacterized protein</fullName>
    </submittedName>
</protein>
<keyword evidence="2" id="KW-1185">Reference proteome</keyword>
<sequence length="165" mass="18972">MKKLQFELSRPYKIQDGELKTVEFRLNDVPAPFTKGTIFGNGFFLITWLDEESFGGDVLYIEDSVAYVRQFVRSTPGIAEITGGSRLARIKAEHWEDQSEFRFRLMAIRGPELIYEDNPDEYENELLKLMEKWHSLGAGAPPPELPFIDPSIDTLMFYRMAVTLG</sequence>
<comment type="caution">
    <text evidence="1">The sequence shown here is derived from an EMBL/GenBank/DDBJ whole genome shotgun (WGS) entry which is preliminary data.</text>
</comment>
<evidence type="ECO:0000313" key="1">
    <source>
        <dbReference type="EMBL" id="MDO7926257.1"/>
    </source>
</evidence>
<dbReference type="EMBL" id="JAUQOO010000003">
    <property type="protein sequence ID" value="MDO7926257.1"/>
    <property type="molecule type" value="Genomic_DNA"/>
</dbReference>
<dbReference type="Proteomes" id="UP001223016">
    <property type="component" value="Unassembled WGS sequence"/>
</dbReference>
<accession>A0ABT9CR62</accession>
<proteinExistence type="predicted"/>
<reference evidence="1 2" key="1">
    <citation type="submission" date="2023-07" db="EMBL/GenBank/DDBJ databases">
        <title>Identification of four novel Pseudomonas species associated with bacterial leaf spot of cucurbits.</title>
        <authorList>
            <person name="Fullem K.R."/>
        </authorList>
    </citation>
    <scope>NUCLEOTIDE SEQUENCE [LARGE SCALE GENOMIC DNA]</scope>
    <source>
        <strain evidence="1 2">KFB 138</strain>
    </source>
</reference>
<gene>
    <name evidence="1" type="ORF">Q6A51_05660</name>
</gene>
<organism evidence="1 2">
    <name type="scientific">Pseudomonas serbiensis</name>
    <dbReference type="NCBI Taxonomy" id="3064350"/>
    <lineage>
        <taxon>Bacteria</taxon>
        <taxon>Pseudomonadati</taxon>
        <taxon>Pseudomonadota</taxon>
        <taxon>Gammaproteobacteria</taxon>
        <taxon>Pseudomonadales</taxon>
        <taxon>Pseudomonadaceae</taxon>
        <taxon>Pseudomonas</taxon>
    </lineage>
</organism>
<dbReference type="RefSeq" id="WP_304574307.1">
    <property type="nucleotide sequence ID" value="NZ_JAUQOO010000003.1"/>
</dbReference>
<name>A0ABT9CR62_9PSED</name>
<evidence type="ECO:0000313" key="2">
    <source>
        <dbReference type="Proteomes" id="UP001223016"/>
    </source>
</evidence>